<dbReference type="PANTHER" id="PTHR35841">
    <property type="entry name" value="PHOSPHONATES-BINDING PERIPLASMIC PROTEIN"/>
    <property type="match status" value="1"/>
</dbReference>
<dbReference type="NCBIfam" id="TIGR01098">
    <property type="entry name" value="3A0109s03R"/>
    <property type="match status" value="1"/>
</dbReference>
<evidence type="ECO:0000313" key="4">
    <source>
        <dbReference type="EMBL" id="MBB5492560.1"/>
    </source>
</evidence>
<dbReference type="CDD" id="cd01071">
    <property type="entry name" value="PBP2_PhnD_like"/>
    <property type="match status" value="1"/>
</dbReference>
<proteinExistence type="inferred from homology"/>
<dbReference type="GO" id="GO:0055085">
    <property type="term" value="P:transmembrane transport"/>
    <property type="evidence" value="ECO:0007669"/>
    <property type="project" value="InterPro"/>
</dbReference>
<feature type="signal peptide" evidence="3">
    <location>
        <begin position="1"/>
        <end position="29"/>
    </location>
</feature>
<evidence type="ECO:0000313" key="5">
    <source>
        <dbReference type="Proteomes" id="UP000579647"/>
    </source>
</evidence>
<dbReference type="AlphaFoldDB" id="A0A840W6D3"/>
<comment type="similarity">
    <text evidence="1">Belongs to the phosphate/phosphite/phosphonate binding protein family.</text>
</comment>
<feature type="chain" id="PRO_5032910942" evidence="3">
    <location>
        <begin position="30"/>
        <end position="321"/>
    </location>
</feature>
<dbReference type="PROSITE" id="PS51257">
    <property type="entry name" value="PROKAR_LIPOPROTEIN"/>
    <property type="match status" value="1"/>
</dbReference>
<dbReference type="SUPFAM" id="SSF53850">
    <property type="entry name" value="Periplasmic binding protein-like II"/>
    <property type="match status" value="1"/>
</dbReference>
<dbReference type="InterPro" id="IPR005770">
    <property type="entry name" value="PhnD"/>
</dbReference>
<dbReference type="Pfam" id="PF12974">
    <property type="entry name" value="Phosphonate-bd"/>
    <property type="match status" value="1"/>
</dbReference>
<comment type="caution">
    <text evidence="4">The sequence shown here is derived from an EMBL/GenBank/DDBJ whole genome shotgun (WGS) entry which is preliminary data.</text>
</comment>
<dbReference type="GO" id="GO:0043190">
    <property type="term" value="C:ATP-binding cassette (ABC) transporter complex"/>
    <property type="evidence" value="ECO:0007669"/>
    <property type="project" value="InterPro"/>
</dbReference>
<dbReference type="RefSeq" id="WP_184365990.1">
    <property type="nucleotide sequence ID" value="NZ_BAAAKM010000033.1"/>
</dbReference>
<dbReference type="Gene3D" id="3.40.190.10">
    <property type="entry name" value="Periplasmic binding protein-like II"/>
    <property type="match status" value="2"/>
</dbReference>
<evidence type="ECO:0000256" key="2">
    <source>
        <dbReference type="ARBA" id="ARBA00022729"/>
    </source>
</evidence>
<name>A0A840W6D3_9ACTN</name>
<sequence>MQTRFGRRAGAFAAAASALALLAACGPSADETAEADASAGGEGITPDTLIIGAVPAEEATGLENSYEPVIEMLKDETGLDVEFQTATDYAAVIEGQRSGQIHIAQYGPFSYYIAKNTGSEITVAGAMVQEKDEPPGYVSYGVVPADSDIESIEDFAGKHLCFVDPNSASGYLYPLAGLLEAGIEEGDWDETFAGGHDASAIATAAGECEAGFAFDSMVDETLVDNGSIEEGDLRVVWESETITSSPITVYDGLDQELFDTVMAALQEKANQDYLVANGYCEEGDCDLTDERIWGWEAVPDDFYDALDVVCEATRAAQCSDS</sequence>
<keyword evidence="5" id="KW-1185">Reference proteome</keyword>
<evidence type="ECO:0000256" key="1">
    <source>
        <dbReference type="ARBA" id="ARBA00007162"/>
    </source>
</evidence>
<reference evidence="4 5" key="1">
    <citation type="submission" date="2020-08" db="EMBL/GenBank/DDBJ databases">
        <title>Sequencing the genomes of 1000 actinobacteria strains.</title>
        <authorList>
            <person name="Klenk H.-P."/>
        </authorList>
    </citation>
    <scope>NUCLEOTIDE SEQUENCE [LARGE SCALE GENOMIC DNA]</scope>
    <source>
        <strain evidence="4 5">DSM 44598</strain>
    </source>
</reference>
<dbReference type="EMBL" id="JACHDO010000001">
    <property type="protein sequence ID" value="MBB5492560.1"/>
    <property type="molecule type" value="Genomic_DNA"/>
</dbReference>
<protein>
    <submittedName>
        <fullName evidence="4">Phosphonate transport system substrate-binding protein</fullName>
    </submittedName>
</protein>
<evidence type="ECO:0000256" key="3">
    <source>
        <dbReference type="SAM" id="SignalP"/>
    </source>
</evidence>
<accession>A0A840W6D3</accession>
<dbReference type="PANTHER" id="PTHR35841:SF1">
    <property type="entry name" value="PHOSPHONATES-BINDING PERIPLASMIC PROTEIN"/>
    <property type="match status" value="1"/>
</dbReference>
<dbReference type="Proteomes" id="UP000579647">
    <property type="component" value="Unassembled WGS sequence"/>
</dbReference>
<gene>
    <name evidence="4" type="ORF">HNR07_003697</name>
</gene>
<keyword evidence="2 3" id="KW-0732">Signal</keyword>
<organism evidence="4 5">
    <name type="scientific">Nocardiopsis metallicus</name>
    <dbReference type="NCBI Taxonomy" id="179819"/>
    <lineage>
        <taxon>Bacteria</taxon>
        <taxon>Bacillati</taxon>
        <taxon>Actinomycetota</taxon>
        <taxon>Actinomycetes</taxon>
        <taxon>Streptosporangiales</taxon>
        <taxon>Nocardiopsidaceae</taxon>
        <taxon>Nocardiopsis</taxon>
    </lineage>
</organism>